<organism evidence="2 3">
    <name type="scientific">Rhodococcus spelaei</name>
    <dbReference type="NCBI Taxonomy" id="2546320"/>
    <lineage>
        <taxon>Bacteria</taxon>
        <taxon>Bacillati</taxon>
        <taxon>Actinomycetota</taxon>
        <taxon>Actinomycetes</taxon>
        <taxon>Mycobacteriales</taxon>
        <taxon>Nocardiaceae</taxon>
        <taxon>Rhodococcus</taxon>
    </lineage>
</organism>
<dbReference type="RefSeq" id="WP_142097190.1">
    <property type="nucleotide sequence ID" value="NZ_VIGH01000003.1"/>
</dbReference>
<keyword evidence="3" id="KW-1185">Reference proteome</keyword>
<reference evidence="2 3" key="1">
    <citation type="submission" date="2019-06" db="EMBL/GenBank/DDBJ databases">
        <title>Rhodococcus spaelei sp. nov., isolated from a cave.</title>
        <authorList>
            <person name="Lee S.D."/>
        </authorList>
    </citation>
    <scope>NUCLEOTIDE SEQUENCE [LARGE SCALE GENOMIC DNA]</scope>
    <source>
        <strain evidence="2 3">C9-5</strain>
    </source>
</reference>
<sequence>MTNEHEPHSNSGEHEASRERIDPPAPRIYVASLSDYNNGRLHGVWLDAAREAADVQADIQAMLAASPEPDAEEFAIHDYDNFGDAQIYEYDSIELVTRIARGIAEHGLAFAAWASVQEGNDDALDRFEDAYLGHYDSMEAYAEQLIDDLGYQRLLDDAIPESLRPYARIDTEALARDMHLEGDLHFMPTDDGGVWLFDGRI</sequence>
<protein>
    <submittedName>
        <fullName evidence="2">Antirestriction protein ArdA</fullName>
    </submittedName>
</protein>
<evidence type="ECO:0000313" key="2">
    <source>
        <dbReference type="EMBL" id="TQF73360.1"/>
    </source>
</evidence>
<dbReference type="EMBL" id="VIGH01000003">
    <property type="protein sequence ID" value="TQF73360.1"/>
    <property type="molecule type" value="Genomic_DNA"/>
</dbReference>
<evidence type="ECO:0000256" key="1">
    <source>
        <dbReference type="SAM" id="MobiDB-lite"/>
    </source>
</evidence>
<dbReference type="Proteomes" id="UP000316256">
    <property type="component" value="Unassembled WGS sequence"/>
</dbReference>
<feature type="compositionally biased region" description="Basic and acidic residues" evidence="1">
    <location>
        <begin position="1"/>
        <end position="22"/>
    </location>
</feature>
<feature type="region of interest" description="Disordered" evidence="1">
    <location>
        <begin position="1"/>
        <end position="23"/>
    </location>
</feature>
<dbReference type="Gene3D" id="3.10.20.480">
    <property type="entry name" value="Antirestriction protein ArdA, domain 1"/>
    <property type="match status" value="1"/>
</dbReference>
<dbReference type="Gene3D" id="1.10.10.1190">
    <property type="entry name" value="Antirestriction protein ArdA, domain 3"/>
    <property type="match status" value="1"/>
</dbReference>
<dbReference type="InterPro" id="IPR041895">
    <property type="entry name" value="ArdA_dom1"/>
</dbReference>
<dbReference type="InterPro" id="IPR041893">
    <property type="entry name" value="ArdA_dom3"/>
</dbReference>
<dbReference type="Pfam" id="PF07275">
    <property type="entry name" value="ArdA"/>
    <property type="match status" value="1"/>
</dbReference>
<name>A0A541BM14_9NOCA</name>
<proteinExistence type="predicted"/>
<gene>
    <name evidence="2" type="ORF">FK531_07555</name>
</gene>
<dbReference type="AlphaFoldDB" id="A0A541BM14"/>
<comment type="caution">
    <text evidence="2">The sequence shown here is derived from an EMBL/GenBank/DDBJ whole genome shotgun (WGS) entry which is preliminary data.</text>
</comment>
<accession>A0A541BM14</accession>
<dbReference type="OrthoDB" id="944647at2"/>
<evidence type="ECO:0000313" key="3">
    <source>
        <dbReference type="Proteomes" id="UP000316256"/>
    </source>
</evidence>
<dbReference type="InterPro" id="IPR009899">
    <property type="entry name" value="ArdA"/>
</dbReference>